<evidence type="ECO:0000313" key="3">
    <source>
        <dbReference type="Proteomes" id="UP000464262"/>
    </source>
</evidence>
<accession>A0A7Z2T6V1</accession>
<evidence type="ECO:0000256" key="1">
    <source>
        <dbReference type="SAM" id="Phobius"/>
    </source>
</evidence>
<dbReference type="RefSeq" id="WP_164650221.1">
    <property type="nucleotide sequence ID" value="NZ_CP047476.1"/>
</dbReference>
<keyword evidence="3" id="KW-1185">Reference proteome</keyword>
<protein>
    <submittedName>
        <fullName evidence="2">DUF4381 family protein</fullName>
    </submittedName>
</protein>
<sequence length="155" mass="17973">MQQQADTLPLKGLHLPDAPSWFPLSIAWWLTLFTIIILSTLTFWLLKRRRAQHAAKNTALKLITQQQTPSQAMEVVRQVAFSYYSRQELAALTGSAWYDFLDAELGSERFKPKSELWQSALYMSNEKTEELDYIADCEYWIRHALPPKRHGGKSE</sequence>
<gene>
    <name evidence="2" type="ORF">GT360_17405</name>
</gene>
<dbReference type="AlphaFoldDB" id="A0A7Z2T6V1"/>
<evidence type="ECO:0000313" key="2">
    <source>
        <dbReference type="EMBL" id="QIA65321.1"/>
    </source>
</evidence>
<reference evidence="2 3" key="1">
    <citation type="submission" date="2020-01" db="EMBL/GenBank/DDBJ databases">
        <title>Whole genome and functional gene identification of agarase of Vibrio HN897.</title>
        <authorList>
            <person name="Liu Y."/>
            <person name="Zhao Z."/>
        </authorList>
    </citation>
    <scope>NUCLEOTIDE SEQUENCE [LARGE SCALE GENOMIC DNA]</scope>
    <source>
        <strain evidence="2 3">HN897</strain>
    </source>
</reference>
<feature type="transmembrane region" description="Helical" evidence="1">
    <location>
        <begin position="26"/>
        <end position="46"/>
    </location>
</feature>
<dbReference type="Proteomes" id="UP000464262">
    <property type="component" value="Chromosome 2"/>
</dbReference>
<dbReference type="Pfam" id="PF14316">
    <property type="entry name" value="DUF4381"/>
    <property type="match status" value="1"/>
</dbReference>
<keyword evidence="1" id="KW-0812">Transmembrane</keyword>
<name>A0A7Z2T6V1_9VIBR</name>
<keyword evidence="1" id="KW-0472">Membrane</keyword>
<keyword evidence="1" id="KW-1133">Transmembrane helix</keyword>
<proteinExistence type="predicted"/>
<dbReference type="InterPro" id="IPR025489">
    <property type="entry name" value="DUF4381"/>
</dbReference>
<dbReference type="EMBL" id="CP047476">
    <property type="protein sequence ID" value="QIA65321.1"/>
    <property type="molecule type" value="Genomic_DNA"/>
</dbReference>
<dbReference type="KEGG" id="vas:GT360_17405"/>
<organism evidence="2 3">
    <name type="scientific">Vibrio astriarenae</name>
    <dbReference type="NCBI Taxonomy" id="1481923"/>
    <lineage>
        <taxon>Bacteria</taxon>
        <taxon>Pseudomonadati</taxon>
        <taxon>Pseudomonadota</taxon>
        <taxon>Gammaproteobacteria</taxon>
        <taxon>Vibrionales</taxon>
        <taxon>Vibrionaceae</taxon>
        <taxon>Vibrio</taxon>
    </lineage>
</organism>